<dbReference type="InterPro" id="IPR036691">
    <property type="entry name" value="Endo/exonu/phosph_ase_sf"/>
</dbReference>
<sequence length="130" mass="15056">MADHIRAMQVYVVAKKIDEVRRKTNFDNSLKKNHPPRPFLLCGDLNSDPLSGASQLLCSRSLAPDQHECWKYLHRYKWDIDDCEVDEMMEGGTSGEERRAEHRDGRLKLLKLSYLDSCQCGPQQCLLFLM</sequence>
<dbReference type="OrthoDB" id="412787at2759"/>
<dbReference type="Proteomes" id="UP000291116">
    <property type="component" value="Unassembled WGS sequence"/>
</dbReference>
<proteinExistence type="predicted"/>
<evidence type="ECO:0000313" key="1">
    <source>
        <dbReference type="EMBL" id="VEU36870.1"/>
    </source>
</evidence>
<gene>
    <name evidence="1" type="ORF">PSNMU_V1.4_AUG-EV-PASAV3_0036440</name>
</gene>
<organism evidence="1 2">
    <name type="scientific">Pseudo-nitzschia multistriata</name>
    <dbReference type="NCBI Taxonomy" id="183589"/>
    <lineage>
        <taxon>Eukaryota</taxon>
        <taxon>Sar</taxon>
        <taxon>Stramenopiles</taxon>
        <taxon>Ochrophyta</taxon>
        <taxon>Bacillariophyta</taxon>
        <taxon>Bacillariophyceae</taxon>
        <taxon>Bacillariophycidae</taxon>
        <taxon>Bacillariales</taxon>
        <taxon>Bacillariaceae</taxon>
        <taxon>Pseudo-nitzschia</taxon>
    </lineage>
</organism>
<dbReference type="Gene3D" id="3.60.10.10">
    <property type="entry name" value="Endonuclease/exonuclease/phosphatase"/>
    <property type="match status" value="1"/>
</dbReference>
<dbReference type="AlphaFoldDB" id="A0A448Z4F6"/>
<evidence type="ECO:0000313" key="2">
    <source>
        <dbReference type="Proteomes" id="UP000291116"/>
    </source>
</evidence>
<keyword evidence="2" id="KW-1185">Reference proteome</keyword>
<protein>
    <recommendedName>
        <fullName evidence="3">Endonuclease/exonuclease/phosphatase domain-containing protein</fullName>
    </recommendedName>
</protein>
<dbReference type="SUPFAM" id="SSF56219">
    <property type="entry name" value="DNase I-like"/>
    <property type="match status" value="1"/>
</dbReference>
<reference evidence="1 2" key="1">
    <citation type="submission" date="2019-01" db="EMBL/GenBank/DDBJ databases">
        <authorList>
            <person name="Ferrante I. M."/>
        </authorList>
    </citation>
    <scope>NUCLEOTIDE SEQUENCE [LARGE SCALE GENOMIC DNA]</scope>
    <source>
        <strain evidence="1 2">B856</strain>
    </source>
</reference>
<accession>A0A448Z4F6</accession>
<dbReference type="EMBL" id="CAACVS010000106">
    <property type="protein sequence ID" value="VEU36870.1"/>
    <property type="molecule type" value="Genomic_DNA"/>
</dbReference>
<evidence type="ECO:0008006" key="3">
    <source>
        <dbReference type="Google" id="ProtNLM"/>
    </source>
</evidence>
<name>A0A448Z4F6_9STRA</name>